<keyword evidence="4" id="KW-0862">Zinc</keyword>
<evidence type="ECO:0000256" key="4">
    <source>
        <dbReference type="ARBA" id="ARBA00022833"/>
    </source>
</evidence>
<sequence>MSNNPSFVLRVIENVVYGERPVPDSSKPKIKASTVSDTEVIVAIKTGIVPSSSTLGFVAQILNILQLCPDIMFATTPPYDGTLARYYCILGDLTYPLPEHLTLEDSATSMVIPMEPLSLGVHSAMSNLGNFKFGQSIAVFGFRPVGLLCMPAVAEALGPRRIFCCRCRPFASGIRQDLCWRDTLPLSPSGDESKLRYSGTLVQVCIFGLKHGVHYPNCITQVGMGNPNIQIDLSPLMTKEVAYKGSFRYTVHEYHTVSLVAQGKIDLKPLVTHRYNFDEAIAAFKATRSGKSEDGKDVIKAIISGPEECSMTIASKRGSVYLMWTS</sequence>
<reference evidence="6" key="1">
    <citation type="submission" date="2022-08" db="EMBL/GenBank/DDBJ databases">
        <authorList>
            <consortium name="DOE Joint Genome Institute"/>
            <person name="Min B."/>
            <person name="Riley R."/>
            <person name="Sierra-Patev S."/>
            <person name="Naranjo-Ortiz M."/>
            <person name="Looney B."/>
            <person name="Konkel Z."/>
            <person name="Slot J.C."/>
            <person name="Sakamoto Y."/>
            <person name="Steenwyk J.L."/>
            <person name="Rokas A."/>
            <person name="Carro J."/>
            <person name="Camarero S."/>
            <person name="Ferreira P."/>
            <person name="Molpeceres G."/>
            <person name="Ruiz-Duenas F.J."/>
            <person name="Serrano A."/>
            <person name="Henrissat B."/>
            <person name="Drula E."/>
            <person name="Hughes K.W."/>
            <person name="Mata J.L."/>
            <person name="Ishikawa N.K."/>
            <person name="Vargas-Isla R."/>
            <person name="Ushijima S."/>
            <person name="Smith C.A."/>
            <person name="Ahrendt S."/>
            <person name="Andreopoulos W."/>
            <person name="He G."/>
            <person name="Labutti K."/>
            <person name="Lipzen A."/>
            <person name="Ng V."/>
            <person name="Sandor L."/>
            <person name="Barry K."/>
            <person name="Martinez A.T."/>
            <person name="Xiao Y."/>
            <person name="Gibbons J.G."/>
            <person name="Terashima K."/>
            <person name="Hibbett D.S."/>
            <person name="Grigoriev I.V."/>
        </authorList>
    </citation>
    <scope>NUCLEOTIDE SEQUENCE</scope>
    <source>
        <strain evidence="6">TFB9207</strain>
    </source>
</reference>
<dbReference type="PANTHER" id="PTHR43161:SF9">
    <property type="entry name" value="SORBITOL DEHYDROGENASE"/>
    <property type="match status" value="1"/>
</dbReference>
<dbReference type="GO" id="GO:0006062">
    <property type="term" value="P:sorbitol catabolic process"/>
    <property type="evidence" value="ECO:0007669"/>
    <property type="project" value="TreeGrafter"/>
</dbReference>
<accession>A0AA38P2Z7</accession>
<dbReference type="Gene3D" id="3.40.50.720">
    <property type="entry name" value="NAD(P)-binding Rossmann-like Domain"/>
    <property type="match status" value="1"/>
</dbReference>
<evidence type="ECO:0000256" key="2">
    <source>
        <dbReference type="ARBA" id="ARBA00008072"/>
    </source>
</evidence>
<protein>
    <submittedName>
        <fullName evidence="6">Xylitol dehydrogenase</fullName>
    </submittedName>
</protein>
<evidence type="ECO:0000313" key="6">
    <source>
        <dbReference type="EMBL" id="KAJ3835355.1"/>
    </source>
</evidence>
<dbReference type="SUPFAM" id="SSF50129">
    <property type="entry name" value="GroES-like"/>
    <property type="match status" value="1"/>
</dbReference>
<evidence type="ECO:0000313" key="7">
    <source>
        <dbReference type="Proteomes" id="UP001163846"/>
    </source>
</evidence>
<comment type="caution">
    <text evidence="6">The sequence shown here is derived from an EMBL/GenBank/DDBJ whole genome shotgun (WGS) entry which is preliminary data.</text>
</comment>
<evidence type="ECO:0000256" key="3">
    <source>
        <dbReference type="ARBA" id="ARBA00022723"/>
    </source>
</evidence>
<keyword evidence="3" id="KW-0479">Metal-binding</keyword>
<dbReference type="GO" id="GO:0046872">
    <property type="term" value="F:metal ion binding"/>
    <property type="evidence" value="ECO:0007669"/>
    <property type="project" value="UniProtKB-KW"/>
</dbReference>
<gene>
    <name evidence="6" type="ORF">F5878DRAFT_718832</name>
</gene>
<dbReference type="EMBL" id="MU806419">
    <property type="protein sequence ID" value="KAJ3835355.1"/>
    <property type="molecule type" value="Genomic_DNA"/>
</dbReference>
<proteinExistence type="inferred from homology"/>
<dbReference type="Gene3D" id="3.90.180.10">
    <property type="entry name" value="Medium-chain alcohol dehydrogenases, catalytic domain"/>
    <property type="match status" value="1"/>
</dbReference>
<comment type="similarity">
    <text evidence="2">Belongs to the zinc-containing alcohol dehydrogenase family.</text>
</comment>
<keyword evidence="5" id="KW-0560">Oxidoreductase</keyword>
<dbReference type="InterPro" id="IPR036291">
    <property type="entry name" value="NAD(P)-bd_dom_sf"/>
</dbReference>
<comment type="cofactor">
    <cofactor evidence="1">
        <name>Zn(2+)</name>
        <dbReference type="ChEBI" id="CHEBI:29105"/>
    </cofactor>
</comment>
<dbReference type="SUPFAM" id="SSF51735">
    <property type="entry name" value="NAD(P)-binding Rossmann-fold domains"/>
    <property type="match status" value="1"/>
</dbReference>
<name>A0AA38P2Z7_9AGAR</name>
<dbReference type="Proteomes" id="UP001163846">
    <property type="component" value="Unassembled WGS sequence"/>
</dbReference>
<evidence type="ECO:0000256" key="1">
    <source>
        <dbReference type="ARBA" id="ARBA00001947"/>
    </source>
</evidence>
<dbReference type="PANTHER" id="PTHR43161">
    <property type="entry name" value="SORBITOL DEHYDROGENASE"/>
    <property type="match status" value="1"/>
</dbReference>
<organism evidence="6 7">
    <name type="scientific">Lentinula raphanica</name>
    <dbReference type="NCBI Taxonomy" id="153919"/>
    <lineage>
        <taxon>Eukaryota</taxon>
        <taxon>Fungi</taxon>
        <taxon>Dikarya</taxon>
        <taxon>Basidiomycota</taxon>
        <taxon>Agaricomycotina</taxon>
        <taxon>Agaricomycetes</taxon>
        <taxon>Agaricomycetidae</taxon>
        <taxon>Agaricales</taxon>
        <taxon>Marasmiineae</taxon>
        <taxon>Omphalotaceae</taxon>
        <taxon>Lentinula</taxon>
    </lineage>
</organism>
<dbReference type="InterPro" id="IPR011032">
    <property type="entry name" value="GroES-like_sf"/>
</dbReference>
<dbReference type="GO" id="GO:0003939">
    <property type="term" value="F:L-iditol 2-dehydrogenase (NAD+) activity"/>
    <property type="evidence" value="ECO:0007669"/>
    <property type="project" value="TreeGrafter"/>
</dbReference>
<keyword evidence="7" id="KW-1185">Reference proteome</keyword>
<dbReference type="AlphaFoldDB" id="A0AA38P2Z7"/>
<evidence type="ECO:0000256" key="5">
    <source>
        <dbReference type="ARBA" id="ARBA00023002"/>
    </source>
</evidence>